<dbReference type="InterPro" id="IPR004045">
    <property type="entry name" value="Glutathione_S-Trfase_N"/>
</dbReference>
<dbReference type="SUPFAM" id="SSF47616">
    <property type="entry name" value="GST C-terminal domain-like"/>
    <property type="match status" value="1"/>
</dbReference>
<evidence type="ECO:0000259" key="1">
    <source>
        <dbReference type="PROSITE" id="PS50404"/>
    </source>
</evidence>
<dbReference type="PANTHER" id="PTHR44051:SF8">
    <property type="entry name" value="GLUTATHIONE S-TRANSFERASE GSTA"/>
    <property type="match status" value="1"/>
</dbReference>
<name>A0A2A5WRL7_9GAMM</name>
<dbReference type="Gene3D" id="3.40.30.10">
    <property type="entry name" value="Glutaredoxin"/>
    <property type="match status" value="1"/>
</dbReference>
<dbReference type="EMBL" id="NTKD01000032">
    <property type="protein sequence ID" value="PDH38923.1"/>
    <property type="molecule type" value="Genomic_DNA"/>
</dbReference>
<keyword evidence="2" id="KW-0808">Transferase</keyword>
<dbReference type="GO" id="GO:0016740">
    <property type="term" value="F:transferase activity"/>
    <property type="evidence" value="ECO:0007669"/>
    <property type="project" value="UniProtKB-KW"/>
</dbReference>
<dbReference type="PANTHER" id="PTHR44051">
    <property type="entry name" value="GLUTATHIONE S-TRANSFERASE-RELATED"/>
    <property type="match status" value="1"/>
</dbReference>
<dbReference type="Pfam" id="PF13409">
    <property type="entry name" value="GST_N_2"/>
    <property type="match status" value="1"/>
</dbReference>
<dbReference type="AlphaFoldDB" id="A0A2A5WRL7"/>
<dbReference type="Gene3D" id="1.20.1050.10">
    <property type="match status" value="1"/>
</dbReference>
<evidence type="ECO:0000313" key="2">
    <source>
        <dbReference type="EMBL" id="PDH38923.1"/>
    </source>
</evidence>
<feature type="domain" description="GST N-terminal" evidence="1">
    <location>
        <begin position="17"/>
        <end position="98"/>
    </location>
</feature>
<dbReference type="SUPFAM" id="SSF52833">
    <property type="entry name" value="Thioredoxin-like"/>
    <property type="match status" value="1"/>
</dbReference>
<organism evidence="2 3">
    <name type="scientific">OM182 bacterium MED-G24</name>
    <dbReference type="NCBI Taxonomy" id="1986255"/>
    <lineage>
        <taxon>Bacteria</taxon>
        <taxon>Pseudomonadati</taxon>
        <taxon>Pseudomonadota</taxon>
        <taxon>Gammaproteobacteria</taxon>
        <taxon>OMG group</taxon>
        <taxon>OM182 clade</taxon>
    </lineage>
</organism>
<dbReference type="InterPro" id="IPR040079">
    <property type="entry name" value="Glutathione_S-Trfase"/>
</dbReference>
<sequence>MASLLRFTVSSEQWERRVTITVWGIGTTRTFRVHHALHECGIDYETEPVRTRTVDMDRPEFRTVAVSGKVPSFQDGDFVLNESAAITRYVMTRAIPPRPVRAQAVIDQWCYFMMMELDATSLYVVRRHEGLPDIYGESEIAVSASKSYFDRQLTTLCDELLDGRTYLNGTFSELDILLISMLDWAAFVKLDIPGPAEVYADKIRERPAYQAAYRHNYGNRTR</sequence>
<protein>
    <submittedName>
        <fullName evidence="2">Glutathione S-transferase</fullName>
    </submittedName>
</protein>
<evidence type="ECO:0000313" key="3">
    <source>
        <dbReference type="Proteomes" id="UP000219327"/>
    </source>
</evidence>
<dbReference type="InterPro" id="IPR036282">
    <property type="entry name" value="Glutathione-S-Trfase_C_sf"/>
</dbReference>
<comment type="caution">
    <text evidence="2">The sequence shown here is derived from an EMBL/GenBank/DDBJ whole genome shotgun (WGS) entry which is preliminary data.</text>
</comment>
<dbReference type="Proteomes" id="UP000219327">
    <property type="component" value="Unassembled WGS sequence"/>
</dbReference>
<dbReference type="InterPro" id="IPR036249">
    <property type="entry name" value="Thioredoxin-like_sf"/>
</dbReference>
<dbReference type="PROSITE" id="PS50404">
    <property type="entry name" value="GST_NTER"/>
    <property type="match status" value="1"/>
</dbReference>
<gene>
    <name evidence="2" type="ORF">CNE99_06480</name>
</gene>
<accession>A0A2A5WRL7</accession>
<proteinExistence type="predicted"/>
<dbReference type="SFLD" id="SFLDS00019">
    <property type="entry name" value="Glutathione_Transferase_(cytos"/>
    <property type="match status" value="1"/>
</dbReference>
<reference evidence="2 3" key="1">
    <citation type="submission" date="2017-08" db="EMBL/GenBank/DDBJ databases">
        <title>Fine stratification of microbial communities through a metagenomic profile of the photic zone.</title>
        <authorList>
            <person name="Haro-Moreno J.M."/>
            <person name="Lopez-Perez M."/>
            <person name="De La Torre J."/>
            <person name="Picazo A."/>
            <person name="Camacho A."/>
            <person name="Rodriguez-Valera F."/>
        </authorList>
    </citation>
    <scope>NUCLEOTIDE SEQUENCE [LARGE SCALE GENOMIC DNA]</scope>
    <source>
        <strain evidence="2">MED-G24</strain>
    </source>
</reference>